<dbReference type="InterPro" id="IPR036388">
    <property type="entry name" value="WH-like_DNA-bd_sf"/>
</dbReference>
<keyword evidence="1" id="KW-0805">Transcription regulation</keyword>
<dbReference type="InterPro" id="IPR000835">
    <property type="entry name" value="HTH_MarR-typ"/>
</dbReference>
<evidence type="ECO:0000256" key="4">
    <source>
        <dbReference type="SAM" id="MobiDB-lite"/>
    </source>
</evidence>
<evidence type="ECO:0000259" key="5">
    <source>
        <dbReference type="PROSITE" id="PS50995"/>
    </source>
</evidence>
<dbReference type="PROSITE" id="PS50995">
    <property type="entry name" value="HTH_MARR_2"/>
    <property type="match status" value="1"/>
</dbReference>
<dbReference type="InterPro" id="IPR023187">
    <property type="entry name" value="Tscrpt_reg_MarR-type_CS"/>
</dbReference>
<dbReference type="PRINTS" id="PR00598">
    <property type="entry name" value="HTHMARR"/>
</dbReference>
<dbReference type="PROSITE" id="PS01117">
    <property type="entry name" value="HTH_MARR_1"/>
    <property type="match status" value="1"/>
</dbReference>
<feature type="compositionally biased region" description="Low complexity" evidence="4">
    <location>
        <begin position="149"/>
        <end position="170"/>
    </location>
</feature>
<dbReference type="InterPro" id="IPR039422">
    <property type="entry name" value="MarR/SlyA-like"/>
</dbReference>
<dbReference type="SMART" id="SM00347">
    <property type="entry name" value="HTH_MARR"/>
    <property type="match status" value="1"/>
</dbReference>
<dbReference type="PANTHER" id="PTHR33164:SF57">
    <property type="entry name" value="MARR-FAMILY TRANSCRIPTIONAL REGULATOR"/>
    <property type="match status" value="1"/>
</dbReference>
<dbReference type="RefSeq" id="WP_153358425.1">
    <property type="nucleotide sequence ID" value="NZ_JABGDC010000030.1"/>
</dbReference>
<keyword evidence="3" id="KW-0804">Transcription</keyword>
<feature type="domain" description="HTH marR-type" evidence="5">
    <location>
        <begin position="8"/>
        <end position="142"/>
    </location>
</feature>
<dbReference type="Gene3D" id="1.10.10.10">
    <property type="entry name" value="Winged helix-like DNA-binding domain superfamily/Winged helix DNA-binding domain"/>
    <property type="match status" value="1"/>
</dbReference>
<protein>
    <submittedName>
        <fullName evidence="6">DNA-binding MarR family transcriptional regulator</fullName>
    </submittedName>
</protein>
<name>A0A562IUB5_9ACTN</name>
<organism evidence="6 7">
    <name type="scientific">Modestobacter roseus</name>
    <dbReference type="NCBI Taxonomy" id="1181884"/>
    <lineage>
        <taxon>Bacteria</taxon>
        <taxon>Bacillati</taxon>
        <taxon>Actinomycetota</taxon>
        <taxon>Actinomycetes</taxon>
        <taxon>Geodermatophilales</taxon>
        <taxon>Geodermatophilaceae</taxon>
        <taxon>Modestobacter</taxon>
    </lineage>
</organism>
<dbReference type="Pfam" id="PF01047">
    <property type="entry name" value="MarR"/>
    <property type="match status" value="1"/>
</dbReference>
<sequence>MRITLETSQRLTAELARLLRTTRQLGHRVAADLYGDLPSSGWAVLAPLEEHGPQRCSALAGYAGVDVSVASRQVAALERVGYVERRPDPQDGRASLISLSDVGAAALAHTRDVRSQWARSALDDWTEDEARQFAHSLEKLADGLDRAGRPAAPLHPGAAPAAPALSTAPHHPQETRA</sequence>
<dbReference type="GO" id="GO:0006950">
    <property type="term" value="P:response to stress"/>
    <property type="evidence" value="ECO:0007669"/>
    <property type="project" value="TreeGrafter"/>
</dbReference>
<dbReference type="InterPro" id="IPR036390">
    <property type="entry name" value="WH_DNA-bd_sf"/>
</dbReference>
<dbReference type="Proteomes" id="UP000321490">
    <property type="component" value="Unassembled WGS sequence"/>
</dbReference>
<evidence type="ECO:0000256" key="3">
    <source>
        <dbReference type="ARBA" id="ARBA00023163"/>
    </source>
</evidence>
<reference evidence="6 7" key="1">
    <citation type="submission" date="2019-07" db="EMBL/GenBank/DDBJ databases">
        <title>R&amp;d 2014.</title>
        <authorList>
            <person name="Klenk H.-P."/>
        </authorList>
    </citation>
    <scope>NUCLEOTIDE SEQUENCE [LARGE SCALE GENOMIC DNA]</scope>
    <source>
        <strain evidence="6 7">DSM 45764</strain>
    </source>
</reference>
<dbReference type="GO" id="GO:0003677">
    <property type="term" value="F:DNA binding"/>
    <property type="evidence" value="ECO:0007669"/>
    <property type="project" value="UniProtKB-KW"/>
</dbReference>
<feature type="region of interest" description="Disordered" evidence="4">
    <location>
        <begin position="146"/>
        <end position="177"/>
    </location>
</feature>
<dbReference type="SUPFAM" id="SSF46785">
    <property type="entry name" value="Winged helix' DNA-binding domain"/>
    <property type="match status" value="1"/>
</dbReference>
<evidence type="ECO:0000313" key="6">
    <source>
        <dbReference type="EMBL" id="TWH74611.1"/>
    </source>
</evidence>
<dbReference type="EMBL" id="VLKF01000001">
    <property type="protein sequence ID" value="TWH74611.1"/>
    <property type="molecule type" value="Genomic_DNA"/>
</dbReference>
<evidence type="ECO:0000313" key="7">
    <source>
        <dbReference type="Proteomes" id="UP000321490"/>
    </source>
</evidence>
<proteinExistence type="predicted"/>
<accession>A0A562IUB5</accession>
<dbReference type="GO" id="GO:0003700">
    <property type="term" value="F:DNA-binding transcription factor activity"/>
    <property type="evidence" value="ECO:0007669"/>
    <property type="project" value="InterPro"/>
</dbReference>
<evidence type="ECO:0000256" key="1">
    <source>
        <dbReference type="ARBA" id="ARBA00023015"/>
    </source>
</evidence>
<gene>
    <name evidence="6" type="ORF">JD78_03155</name>
</gene>
<dbReference type="PANTHER" id="PTHR33164">
    <property type="entry name" value="TRANSCRIPTIONAL REGULATOR, MARR FAMILY"/>
    <property type="match status" value="1"/>
</dbReference>
<comment type="caution">
    <text evidence="6">The sequence shown here is derived from an EMBL/GenBank/DDBJ whole genome shotgun (WGS) entry which is preliminary data.</text>
</comment>
<dbReference type="OrthoDB" id="122135at2"/>
<dbReference type="AlphaFoldDB" id="A0A562IUB5"/>
<keyword evidence="2 6" id="KW-0238">DNA-binding</keyword>
<evidence type="ECO:0000256" key="2">
    <source>
        <dbReference type="ARBA" id="ARBA00023125"/>
    </source>
</evidence>
<keyword evidence="7" id="KW-1185">Reference proteome</keyword>